<gene>
    <name evidence="2" type="ORF">UFOPK3331_01771</name>
</gene>
<dbReference type="GO" id="GO:0008757">
    <property type="term" value="F:S-adenosylmethionine-dependent methyltransferase activity"/>
    <property type="evidence" value="ECO:0007669"/>
    <property type="project" value="InterPro"/>
</dbReference>
<proteinExistence type="predicted"/>
<dbReference type="InterPro" id="IPR029063">
    <property type="entry name" value="SAM-dependent_MTases_sf"/>
</dbReference>
<dbReference type="PANTHER" id="PTHR45036:SF1">
    <property type="entry name" value="METHYLTRANSFERASE LIKE 7A"/>
    <property type="match status" value="1"/>
</dbReference>
<dbReference type="SUPFAM" id="SSF53335">
    <property type="entry name" value="S-adenosyl-L-methionine-dependent methyltransferases"/>
    <property type="match status" value="1"/>
</dbReference>
<dbReference type="InterPro" id="IPR052356">
    <property type="entry name" value="Thiol_S-MT"/>
</dbReference>
<accession>A0A6J5ZZK4</accession>
<dbReference type="Pfam" id="PF08241">
    <property type="entry name" value="Methyltransf_11"/>
    <property type="match status" value="1"/>
</dbReference>
<dbReference type="PANTHER" id="PTHR45036">
    <property type="entry name" value="METHYLTRANSFERASE LIKE 7B"/>
    <property type="match status" value="1"/>
</dbReference>
<dbReference type="CDD" id="cd02440">
    <property type="entry name" value="AdoMet_MTases"/>
    <property type="match status" value="1"/>
</dbReference>
<organism evidence="2">
    <name type="scientific">freshwater metagenome</name>
    <dbReference type="NCBI Taxonomy" id="449393"/>
    <lineage>
        <taxon>unclassified sequences</taxon>
        <taxon>metagenomes</taxon>
        <taxon>ecological metagenomes</taxon>
    </lineage>
</organism>
<dbReference type="EMBL" id="CAESAL010000095">
    <property type="protein sequence ID" value="CAB4346210.1"/>
    <property type="molecule type" value="Genomic_DNA"/>
</dbReference>
<evidence type="ECO:0000313" key="2">
    <source>
        <dbReference type="EMBL" id="CAB4346210.1"/>
    </source>
</evidence>
<sequence>MGFYSKHIVPRLIDKMCGTPAMQQGRDAVAAGLSGTVLEIGFGSGLNIKSYAPEIELVYAVEPALTARKIAVPRIAASPIPIQYAGLHGETVALDDNSCDGALCTFTLCTIPGVEQALAELRRVLKPGGKFHFLEHGLAPDTKTQTWQRRLDPLEKRLADGCHLTRDPVELVKAAGFELEFVHSEYTKGPKPWVFITFGQAINAK</sequence>
<evidence type="ECO:0000259" key="1">
    <source>
        <dbReference type="Pfam" id="PF08241"/>
    </source>
</evidence>
<dbReference type="AlphaFoldDB" id="A0A6J5ZZK4"/>
<name>A0A6J5ZZK4_9ZZZZ</name>
<dbReference type="Gene3D" id="3.40.50.150">
    <property type="entry name" value="Vaccinia Virus protein VP39"/>
    <property type="match status" value="1"/>
</dbReference>
<dbReference type="InterPro" id="IPR013216">
    <property type="entry name" value="Methyltransf_11"/>
</dbReference>
<protein>
    <submittedName>
        <fullName evidence="2">Unannotated protein</fullName>
    </submittedName>
</protein>
<feature type="domain" description="Methyltransferase type 11" evidence="1">
    <location>
        <begin position="38"/>
        <end position="132"/>
    </location>
</feature>
<reference evidence="2" key="1">
    <citation type="submission" date="2020-05" db="EMBL/GenBank/DDBJ databases">
        <authorList>
            <person name="Chiriac C."/>
            <person name="Salcher M."/>
            <person name="Ghai R."/>
            <person name="Kavagutti S V."/>
        </authorList>
    </citation>
    <scope>NUCLEOTIDE SEQUENCE</scope>
</reference>